<sequence>MLDWLRSKLKEFRCTESNDNHEEPTYIHYDVDFANDPLYNFPDASAKSFCVERLDCNVNWSERDQTEPVKKTCSSPKDFLPIQNVHSSALNRPEEVTYARSCSELQISPRIFVSSNQNP</sequence>
<name>A0A4Y2CYD2_ARAVE</name>
<dbReference type="AlphaFoldDB" id="A0A4Y2CYD2"/>
<organism evidence="1 2">
    <name type="scientific">Araneus ventricosus</name>
    <name type="common">Orbweaver spider</name>
    <name type="synonym">Epeira ventricosa</name>
    <dbReference type="NCBI Taxonomy" id="182803"/>
    <lineage>
        <taxon>Eukaryota</taxon>
        <taxon>Metazoa</taxon>
        <taxon>Ecdysozoa</taxon>
        <taxon>Arthropoda</taxon>
        <taxon>Chelicerata</taxon>
        <taxon>Arachnida</taxon>
        <taxon>Araneae</taxon>
        <taxon>Araneomorphae</taxon>
        <taxon>Entelegynae</taxon>
        <taxon>Araneoidea</taxon>
        <taxon>Araneidae</taxon>
        <taxon>Araneus</taxon>
    </lineage>
</organism>
<evidence type="ECO:0000313" key="2">
    <source>
        <dbReference type="Proteomes" id="UP000499080"/>
    </source>
</evidence>
<comment type="caution">
    <text evidence="1">The sequence shown here is derived from an EMBL/GenBank/DDBJ whole genome shotgun (WGS) entry which is preliminary data.</text>
</comment>
<protein>
    <submittedName>
        <fullName evidence="1">Uncharacterized protein</fullName>
    </submittedName>
</protein>
<evidence type="ECO:0000313" key="1">
    <source>
        <dbReference type="EMBL" id="GBM09481.1"/>
    </source>
</evidence>
<accession>A0A4Y2CYD2</accession>
<keyword evidence="2" id="KW-1185">Reference proteome</keyword>
<dbReference type="EMBL" id="BGPR01000270">
    <property type="protein sequence ID" value="GBM09481.1"/>
    <property type="molecule type" value="Genomic_DNA"/>
</dbReference>
<gene>
    <name evidence="1" type="ORF">AVEN_141400_1</name>
</gene>
<proteinExistence type="predicted"/>
<reference evidence="1 2" key="1">
    <citation type="journal article" date="2019" name="Sci. Rep.">
        <title>Orb-weaving spider Araneus ventricosus genome elucidates the spidroin gene catalogue.</title>
        <authorList>
            <person name="Kono N."/>
            <person name="Nakamura H."/>
            <person name="Ohtoshi R."/>
            <person name="Moran D.A.P."/>
            <person name="Shinohara A."/>
            <person name="Yoshida Y."/>
            <person name="Fujiwara M."/>
            <person name="Mori M."/>
            <person name="Tomita M."/>
            <person name="Arakawa K."/>
        </authorList>
    </citation>
    <scope>NUCLEOTIDE SEQUENCE [LARGE SCALE GENOMIC DNA]</scope>
</reference>
<dbReference type="Proteomes" id="UP000499080">
    <property type="component" value="Unassembled WGS sequence"/>
</dbReference>